<dbReference type="EMBL" id="CM001259">
    <property type="protein sequence ID" value="EHH27530.1"/>
    <property type="molecule type" value="Genomic_DNA"/>
</dbReference>
<proteinExistence type="predicted"/>
<feature type="transmembrane region" description="Helical" evidence="1">
    <location>
        <begin position="48"/>
        <end position="68"/>
    </location>
</feature>
<sequence length="95" mass="11545">MKEEWVKCWKVVKLSEKQVGAHYAPFTILCILKFFSDKKSFYKIEVPLNLSVFIAFVFWYPWEASILFNKRYLPQETPFLCHLWYPHFHLPQQTV</sequence>
<evidence type="ECO:0000256" key="1">
    <source>
        <dbReference type="SAM" id="Phobius"/>
    </source>
</evidence>
<feature type="non-terminal residue" evidence="2">
    <location>
        <position position="95"/>
    </location>
</feature>
<dbReference type="AlphaFoldDB" id="G7MYM4"/>
<dbReference type="Proteomes" id="UP000013456">
    <property type="component" value="Chromosome 7"/>
</dbReference>
<protein>
    <submittedName>
        <fullName evidence="2">Uncharacterized protein</fullName>
    </submittedName>
</protein>
<accession>G7MYM4</accession>
<keyword evidence="1" id="KW-0472">Membrane</keyword>
<evidence type="ECO:0000313" key="2">
    <source>
        <dbReference type="EMBL" id="EHH27530.1"/>
    </source>
</evidence>
<name>G7MYM4_MACMU</name>
<gene>
    <name evidence="2" type="ORF">EGK_17744</name>
</gene>
<reference evidence="2" key="1">
    <citation type="journal article" date="2011" name="Nat. Biotechnol.">
        <title>Genome sequencing and comparison of two nonhuman primate animal models, the cynomolgus and Chinese rhesus macaques.</title>
        <authorList>
            <person name="Yan G."/>
            <person name="Zhang G."/>
            <person name="Fang X."/>
            <person name="Zhang Y."/>
            <person name="Li C."/>
            <person name="Ling F."/>
            <person name="Cooper D.N."/>
            <person name="Li Q."/>
            <person name="Li Y."/>
            <person name="van Gool A.J."/>
            <person name="Du H."/>
            <person name="Chen J."/>
            <person name="Chen R."/>
            <person name="Zhang P."/>
            <person name="Huang Z."/>
            <person name="Thompson J.R."/>
            <person name="Meng Y."/>
            <person name="Bai Y."/>
            <person name="Wang J."/>
            <person name="Zhuo M."/>
            <person name="Wang T."/>
            <person name="Huang Y."/>
            <person name="Wei L."/>
            <person name="Li J."/>
            <person name="Wang Z."/>
            <person name="Hu H."/>
            <person name="Yang P."/>
            <person name="Le L."/>
            <person name="Stenson P.D."/>
            <person name="Li B."/>
            <person name="Liu X."/>
            <person name="Ball E.V."/>
            <person name="An N."/>
            <person name="Huang Q."/>
            <person name="Zhang Y."/>
            <person name="Fan W."/>
            <person name="Zhang X."/>
            <person name="Li Y."/>
            <person name="Wang W."/>
            <person name="Katze M.G."/>
            <person name="Su B."/>
            <person name="Nielsen R."/>
            <person name="Yang H."/>
            <person name="Wang J."/>
            <person name="Wang X."/>
            <person name="Wang J."/>
        </authorList>
    </citation>
    <scope>NUCLEOTIDE SEQUENCE [LARGE SCALE GENOMIC DNA]</scope>
    <source>
        <strain evidence="2">CR-5</strain>
    </source>
</reference>
<organism evidence="2">
    <name type="scientific">Macaca mulatta</name>
    <name type="common">Rhesus macaque</name>
    <dbReference type="NCBI Taxonomy" id="9544"/>
    <lineage>
        <taxon>Eukaryota</taxon>
        <taxon>Metazoa</taxon>
        <taxon>Chordata</taxon>
        <taxon>Craniata</taxon>
        <taxon>Vertebrata</taxon>
        <taxon>Euteleostomi</taxon>
        <taxon>Mammalia</taxon>
        <taxon>Eutheria</taxon>
        <taxon>Euarchontoglires</taxon>
        <taxon>Primates</taxon>
        <taxon>Haplorrhini</taxon>
        <taxon>Catarrhini</taxon>
        <taxon>Cercopithecidae</taxon>
        <taxon>Cercopithecinae</taxon>
        <taxon>Macaca</taxon>
    </lineage>
</organism>
<keyword evidence="1" id="KW-0812">Transmembrane</keyword>
<keyword evidence="1" id="KW-1133">Transmembrane helix</keyword>